<dbReference type="InterPro" id="IPR035472">
    <property type="entry name" value="RpiR-like_SIS"/>
</dbReference>
<keyword evidence="2 6" id="KW-0238">DNA-binding</keyword>
<protein>
    <submittedName>
        <fullName evidence="6">DNA-binding MurR/RpiR family transcriptional regulator</fullName>
    </submittedName>
</protein>
<dbReference type="SUPFAM" id="SSF53697">
    <property type="entry name" value="SIS domain"/>
    <property type="match status" value="1"/>
</dbReference>
<name>A0ABV2M1Z6_9FIRM</name>
<dbReference type="PROSITE" id="PS51464">
    <property type="entry name" value="SIS"/>
    <property type="match status" value="1"/>
</dbReference>
<dbReference type="InterPro" id="IPR000281">
    <property type="entry name" value="HTH_RpiR"/>
</dbReference>
<dbReference type="InterPro" id="IPR047640">
    <property type="entry name" value="RpiR-like"/>
</dbReference>
<sequence length="290" mass="32567">MKNRIAILIEEKYGDMRSSEKQAADYVLAHMDKVRELSLEKLAANSGVSQPTIVRMTKALGFKGYKEFRYAVVEQLAGSRKEDGRANPMYGYNLSRKDRLEDIPGKVAVTSQMMMEETLKNLSSEVFKKVIGALKNARIIDIYSVENSNAVASDLLTKLLYLGLSCRHFDDYYHQKISAGNLTSQDVAVGISYSGYSRDTVEVMKEAKKSGAVTIVITNFRDSLITKYADLVICTSQQQLFYGDAIFSRTAQMMIVDMIYMGLIVSDYDRFCTVLDKSSRGVRDKAYSSL</sequence>
<dbReference type="PANTHER" id="PTHR30514">
    <property type="entry name" value="GLUCOKINASE"/>
    <property type="match status" value="1"/>
</dbReference>
<reference evidence="6 7" key="1">
    <citation type="submission" date="2024-06" db="EMBL/GenBank/DDBJ databases">
        <title>Genomic Encyclopedia of Type Strains, Phase IV (KMG-IV): sequencing the most valuable type-strain genomes for metagenomic binning, comparative biology and taxonomic classification.</title>
        <authorList>
            <person name="Goeker M."/>
        </authorList>
    </citation>
    <scope>NUCLEOTIDE SEQUENCE [LARGE SCALE GENOMIC DNA]</scope>
    <source>
        <strain evidence="6 7">DSM 29492</strain>
    </source>
</reference>
<dbReference type="PANTHER" id="PTHR30514:SF1">
    <property type="entry name" value="HTH-TYPE TRANSCRIPTIONAL REGULATOR HEXR-RELATED"/>
    <property type="match status" value="1"/>
</dbReference>
<organism evidence="6 7">
    <name type="scientific">Blautia caecimuris</name>
    <dbReference type="NCBI Taxonomy" id="1796615"/>
    <lineage>
        <taxon>Bacteria</taxon>
        <taxon>Bacillati</taxon>
        <taxon>Bacillota</taxon>
        <taxon>Clostridia</taxon>
        <taxon>Lachnospirales</taxon>
        <taxon>Lachnospiraceae</taxon>
        <taxon>Blautia</taxon>
    </lineage>
</organism>
<evidence type="ECO:0000313" key="6">
    <source>
        <dbReference type="EMBL" id="MET3750486.1"/>
    </source>
</evidence>
<evidence type="ECO:0000256" key="1">
    <source>
        <dbReference type="ARBA" id="ARBA00023015"/>
    </source>
</evidence>
<evidence type="ECO:0000259" key="5">
    <source>
        <dbReference type="PROSITE" id="PS51464"/>
    </source>
</evidence>
<dbReference type="PROSITE" id="PS51071">
    <property type="entry name" value="HTH_RPIR"/>
    <property type="match status" value="1"/>
</dbReference>
<feature type="domain" description="SIS" evidence="5">
    <location>
        <begin position="130"/>
        <end position="269"/>
    </location>
</feature>
<dbReference type="RefSeq" id="WP_257464608.1">
    <property type="nucleotide sequence ID" value="NZ_BAABXP010000004.1"/>
</dbReference>
<dbReference type="Proteomes" id="UP001549106">
    <property type="component" value="Unassembled WGS sequence"/>
</dbReference>
<accession>A0ABV2M1Z6</accession>
<dbReference type="InterPro" id="IPR046348">
    <property type="entry name" value="SIS_dom_sf"/>
</dbReference>
<keyword evidence="3" id="KW-0804">Transcription</keyword>
<evidence type="ECO:0000259" key="4">
    <source>
        <dbReference type="PROSITE" id="PS51071"/>
    </source>
</evidence>
<dbReference type="Gene3D" id="1.10.10.10">
    <property type="entry name" value="Winged helix-like DNA-binding domain superfamily/Winged helix DNA-binding domain"/>
    <property type="match status" value="1"/>
</dbReference>
<dbReference type="InterPro" id="IPR036388">
    <property type="entry name" value="WH-like_DNA-bd_sf"/>
</dbReference>
<keyword evidence="7" id="KW-1185">Reference proteome</keyword>
<dbReference type="InterPro" id="IPR001347">
    <property type="entry name" value="SIS_dom"/>
</dbReference>
<gene>
    <name evidence="6" type="ORF">ABID24_001738</name>
</gene>
<dbReference type="InterPro" id="IPR009057">
    <property type="entry name" value="Homeodomain-like_sf"/>
</dbReference>
<evidence type="ECO:0000256" key="3">
    <source>
        <dbReference type="ARBA" id="ARBA00023163"/>
    </source>
</evidence>
<evidence type="ECO:0000313" key="7">
    <source>
        <dbReference type="Proteomes" id="UP001549106"/>
    </source>
</evidence>
<dbReference type="Gene3D" id="3.40.50.10490">
    <property type="entry name" value="Glucose-6-phosphate isomerase like protein, domain 1"/>
    <property type="match status" value="1"/>
</dbReference>
<dbReference type="Pfam" id="PF01380">
    <property type="entry name" value="SIS"/>
    <property type="match status" value="1"/>
</dbReference>
<proteinExistence type="predicted"/>
<feature type="domain" description="HTH rpiR-type" evidence="4">
    <location>
        <begin position="3"/>
        <end position="79"/>
    </location>
</feature>
<keyword evidence="1" id="KW-0805">Transcription regulation</keyword>
<dbReference type="EMBL" id="JBEPMJ010000011">
    <property type="protein sequence ID" value="MET3750486.1"/>
    <property type="molecule type" value="Genomic_DNA"/>
</dbReference>
<comment type="caution">
    <text evidence="6">The sequence shown here is derived from an EMBL/GenBank/DDBJ whole genome shotgun (WGS) entry which is preliminary data.</text>
</comment>
<dbReference type="CDD" id="cd05013">
    <property type="entry name" value="SIS_RpiR"/>
    <property type="match status" value="1"/>
</dbReference>
<dbReference type="SUPFAM" id="SSF46689">
    <property type="entry name" value="Homeodomain-like"/>
    <property type="match status" value="1"/>
</dbReference>
<dbReference type="GO" id="GO:0003677">
    <property type="term" value="F:DNA binding"/>
    <property type="evidence" value="ECO:0007669"/>
    <property type="project" value="UniProtKB-KW"/>
</dbReference>
<evidence type="ECO:0000256" key="2">
    <source>
        <dbReference type="ARBA" id="ARBA00023125"/>
    </source>
</evidence>
<dbReference type="Pfam" id="PF01418">
    <property type="entry name" value="HTH_6"/>
    <property type="match status" value="1"/>
</dbReference>